<comment type="caution">
    <text evidence="2">The sequence shown here is derived from an EMBL/GenBank/DDBJ whole genome shotgun (WGS) entry which is preliminary data.</text>
</comment>
<accession>A0AAW1SE14</accession>
<feature type="region of interest" description="Disordered" evidence="1">
    <location>
        <begin position="1"/>
        <end position="37"/>
    </location>
</feature>
<sequence length="127" mass="14821">MSKKAKTKSGGRTRGRTPKVTDVYEAEESRDEETNLRRFDAVENYQYETPSEFEDEEIDEDMAFTEEDKHQFGDMGMEAPAEDEDLAGEDLREMPESDDEELAASDEAEELEDESLRRRHRRSCCRR</sequence>
<reference evidence="2 3" key="1">
    <citation type="journal article" date="2024" name="Nat. Commun.">
        <title>Phylogenomics reveals the evolutionary origins of lichenization in chlorophyte algae.</title>
        <authorList>
            <person name="Puginier C."/>
            <person name="Libourel C."/>
            <person name="Otte J."/>
            <person name="Skaloud P."/>
            <person name="Haon M."/>
            <person name="Grisel S."/>
            <person name="Petersen M."/>
            <person name="Berrin J.G."/>
            <person name="Delaux P.M."/>
            <person name="Dal Grande F."/>
            <person name="Keller J."/>
        </authorList>
    </citation>
    <scope>NUCLEOTIDE SEQUENCE [LARGE SCALE GENOMIC DNA]</scope>
    <source>
        <strain evidence="2 3">SAG 2523</strain>
    </source>
</reference>
<dbReference type="EMBL" id="JALJOV010001658">
    <property type="protein sequence ID" value="KAK9843917.1"/>
    <property type="molecule type" value="Genomic_DNA"/>
</dbReference>
<protein>
    <submittedName>
        <fullName evidence="2">Uncharacterized protein</fullName>
    </submittedName>
</protein>
<dbReference type="Proteomes" id="UP001485043">
    <property type="component" value="Unassembled WGS sequence"/>
</dbReference>
<feature type="compositionally biased region" description="Acidic residues" evidence="1">
    <location>
        <begin position="96"/>
        <end position="113"/>
    </location>
</feature>
<name>A0AAW1SE14_9CHLO</name>
<evidence type="ECO:0000256" key="1">
    <source>
        <dbReference type="SAM" id="MobiDB-lite"/>
    </source>
</evidence>
<gene>
    <name evidence="2" type="ORF">WJX84_005428</name>
</gene>
<organism evidence="2 3">
    <name type="scientific">Apatococcus fuscideae</name>
    <dbReference type="NCBI Taxonomy" id="2026836"/>
    <lineage>
        <taxon>Eukaryota</taxon>
        <taxon>Viridiplantae</taxon>
        <taxon>Chlorophyta</taxon>
        <taxon>core chlorophytes</taxon>
        <taxon>Trebouxiophyceae</taxon>
        <taxon>Chlorellales</taxon>
        <taxon>Chlorellaceae</taxon>
        <taxon>Apatococcus</taxon>
    </lineage>
</organism>
<keyword evidence="3" id="KW-1185">Reference proteome</keyword>
<dbReference type="AlphaFoldDB" id="A0AAW1SE14"/>
<feature type="region of interest" description="Disordered" evidence="1">
    <location>
        <begin position="65"/>
        <end position="127"/>
    </location>
</feature>
<feature type="compositionally biased region" description="Basic residues" evidence="1">
    <location>
        <begin position="117"/>
        <end position="127"/>
    </location>
</feature>
<proteinExistence type="predicted"/>
<evidence type="ECO:0000313" key="3">
    <source>
        <dbReference type="Proteomes" id="UP001485043"/>
    </source>
</evidence>
<evidence type="ECO:0000313" key="2">
    <source>
        <dbReference type="EMBL" id="KAK9843917.1"/>
    </source>
</evidence>
<feature type="compositionally biased region" description="Basic residues" evidence="1">
    <location>
        <begin position="1"/>
        <end position="17"/>
    </location>
</feature>